<dbReference type="CDD" id="cd11030">
    <property type="entry name" value="CYP105-like"/>
    <property type="match status" value="1"/>
</dbReference>
<evidence type="ECO:0000313" key="4">
    <source>
        <dbReference type="EMBL" id="MEJ2871511.1"/>
    </source>
</evidence>
<evidence type="ECO:0000256" key="1">
    <source>
        <dbReference type="ARBA" id="ARBA00010617"/>
    </source>
</evidence>
<comment type="caution">
    <text evidence="4">The sequence shown here is derived from an EMBL/GenBank/DDBJ whole genome shotgun (WGS) entry which is preliminary data.</text>
</comment>
<dbReference type="PRINTS" id="PR00385">
    <property type="entry name" value="P450"/>
</dbReference>
<keyword evidence="2" id="KW-0408">Iron</keyword>
<protein>
    <submittedName>
        <fullName evidence="4">Cytochrome P450</fullName>
    </submittedName>
</protein>
<dbReference type="RefSeq" id="WP_337698081.1">
    <property type="nucleotide sequence ID" value="NZ_JBBEGN010000024.1"/>
</dbReference>
<accession>A0ABU8MW84</accession>
<keyword evidence="2" id="KW-0479">Metal-binding</keyword>
<comment type="similarity">
    <text evidence="1 2">Belongs to the cytochrome P450 family.</text>
</comment>
<dbReference type="InterPro" id="IPR001128">
    <property type="entry name" value="Cyt_P450"/>
</dbReference>
<dbReference type="Proteomes" id="UP001385809">
    <property type="component" value="Unassembled WGS sequence"/>
</dbReference>
<sequence>MSTDQTTDLPPRLGLRRAGLDPAPEVTALRDARGTCPVTTLVGHRATLVAGFDEARTVHGDPAFGFEGLPLPPGGLDADEMARRRAGMLLALDPPDHTRLRRMLTGRFTVRAMKALEPRVVAIVDEALERMAAGGAPADLVADFALPVPSLVICELLGVPYADRDGFQERAELTLRSDLTVEQRTRVFGESREYMASLVARARREPGDDLLGMLVAEHGDRSAAEGGIDDAELVGLANLLLVAGHETTSNVIALGTYELLRDPDQMAAMRAALDDDAALSRAVEEMLRHVSPVSAGFPRVAGRDVEVGPHEVPAGTVVTASLCAANRDPALGEGLDHLDVRREPVPHVAFGYGIHHCLGAPLARIELRIAFAALLRRFPDLALAVDPDDVGFRHENLIHGLEALPVMWATPR</sequence>
<dbReference type="InterPro" id="IPR017972">
    <property type="entry name" value="Cyt_P450_CS"/>
</dbReference>
<feature type="region of interest" description="Disordered" evidence="3">
    <location>
        <begin position="1"/>
        <end position="21"/>
    </location>
</feature>
<keyword evidence="2" id="KW-0503">Monooxygenase</keyword>
<dbReference type="EMBL" id="JBBEGN010000024">
    <property type="protein sequence ID" value="MEJ2871511.1"/>
    <property type="molecule type" value="Genomic_DNA"/>
</dbReference>
<keyword evidence="2" id="KW-0349">Heme</keyword>
<organism evidence="4 5">
    <name type="scientific">Actinomycetospora aurantiaca</name>
    <dbReference type="NCBI Taxonomy" id="3129233"/>
    <lineage>
        <taxon>Bacteria</taxon>
        <taxon>Bacillati</taxon>
        <taxon>Actinomycetota</taxon>
        <taxon>Actinomycetes</taxon>
        <taxon>Pseudonocardiales</taxon>
        <taxon>Pseudonocardiaceae</taxon>
        <taxon>Actinomycetospora</taxon>
    </lineage>
</organism>
<evidence type="ECO:0000313" key="5">
    <source>
        <dbReference type="Proteomes" id="UP001385809"/>
    </source>
</evidence>
<evidence type="ECO:0000256" key="3">
    <source>
        <dbReference type="SAM" id="MobiDB-lite"/>
    </source>
</evidence>
<dbReference type="InterPro" id="IPR036396">
    <property type="entry name" value="Cyt_P450_sf"/>
</dbReference>
<dbReference type="InterPro" id="IPR002397">
    <property type="entry name" value="Cyt_P450_B"/>
</dbReference>
<keyword evidence="2" id="KW-0560">Oxidoreductase</keyword>
<evidence type="ECO:0000256" key="2">
    <source>
        <dbReference type="RuleBase" id="RU000461"/>
    </source>
</evidence>
<dbReference type="PANTHER" id="PTHR46696">
    <property type="entry name" value="P450, PUTATIVE (EUROFUNG)-RELATED"/>
    <property type="match status" value="1"/>
</dbReference>
<dbReference type="PANTHER" id="PTHR46696:SF1">
    <property type="entry name" value="CYTOCHROME P450 YJIB-RELATED"/>
    <property type="match status" value="1"/>
</dbReference>
<reference evidence="4 5" key="1">
    <citation type="submission" date="2024-03" db="EMBL/GenBank/DDBJ databases">
        <title>Actinomycetospora sp. OC33-EN08, a novel actinomycete isolated from wild orchid (Aerides multiflora).</title>
        <authorList>
            <person name="Suriyachadkun C."/>
        </authorList>
    </citation>
    <scope>NUCLEOTIDE SEQUENCE [LARGE SCALE GENOMIC DNA]</scope>
    <source>
        <strain evidence="4 5">OC33-EN08</strain>
    </source>
</reference>
<dbReference type="PRINTS" id="PR00359">
    <property type="entry name" value="BP450"/>
</dbReference>
<proteinExistence type="inferred from homology"/>
<feature type="compositionally biased region" description="Low complexity" evidence="3">
    <location>
        <begin position="8"/>
        <end position="21"/>
    </location>
</feature>
<dbReference type="Pfam" id="PF00067">
    <property type="entry name" value="p450"/>
    <property type="match status" value="1"/>
</dbReference>
<keyword evidence="5" id="KW-1185">Reference proteome</keyword>
<gene>
    <name evidence="4" type="ORF">WCD74_27375</name>
</gene>
<dbReference type="PROSITE" id="PS00086">
    <property type="entry name" value="CYTOCHROME_P450"/>
    <property type="match status" value="1"/>
</dbReference>
<dbReference type="SUPFAM" id="SSF48264">
    <property type="entry name" value="Cytochrome P450"/>
    <property type="match status" value="1"/>
</dbReference>
<dbReference type="Gene3D" id="1.10.630.10">
    <property type="entry name" value="Cytochrome P450"/>
    <property type="match status" value="1"/>
</dbReference>
<name>A0ABU8MW84_9PSEU</name>